<reference evidence="2 3" key="1">
    <citation type="journal article" date="2014" name="Genome Announc.">
        <title>Genome Sequence and Methylome of Soil Bacterium Gemmatirosa kalamazoonensis KBS708T, a Member of the Rarely Cultivated Gemmatimonadetes Phylum.</title>
        <authorList>
            <person name="Debruyn J.M."/>
            <person name="Radosevich M."/>
            <person name="Wommack K.E."/>
            <person name="Polson S.W."/>
            <person name="Hauser L.J."/>
            <person name="Fawaz M.N."/>
            <person name="Korlach J."/>
            <person name="Tsai Y.C."/>
        </authorList>
    </citation>
    <scope>NUCLEOTIDE SEQUENCE [LARGE SCALE GENOMIC DNA]</scope>
    <source>
        <strain evidence="2 3">KBS708</strain>
    </source>
</reference>
<dbReference type="OrthoDB" id="7062440at2"/>
<feature type="transmembrane region" description="Helical" evidence="1">
    <location>
        <begin position="162"/>
        <end position="180"/>
    </location>
</feature>
<keyword evidence="1" id="KW-1133">Transmembrane helix</keyword>
<dbReference type="EMBL" id="CP007128">
    <property type="protein sequence ID" value="AHG89351.1"/>
    <property type="molecule type" value="Genomic_DNA"/>
</dbReference>
<evidence type="ECO:0000256" key="1">
    <source>
        <dbReference type="SAM" id="Phobius"/>
    </source>
</evidence>
<keyword evidence="2" id="KW-0548">Nucleotidyltransferase</keyword>
<gene>
    <name evidence="2" type="ORF">J421_1814</name>
</gene>
<dbReference type="PANTHER" id="PTHR31303">
    <property type="entry name" value="CTP-DEPENDENT DIACYLGLYCEROL KINASE 1"/>
    <property type="match status" value="1"/>
</dbReference>
<dbReference type="HOGENOM" id="CLU_049584_0_0_0"/>
<feature type="transmembrane region" description="Helical" evidence="1">
    <location>
        <begin position="64"/>
        <end position="81"/>
    </location>
</feature>
<dbReference type="KEGG" id="gba:J421_1814"/>
<dbReference type="GO" id="GO:0004143">
    <property type="term" value="F:ATP-dependent diacylglycerol kinase activity"/>
    <property type="evidence" value="ECO:0007669"/>
    <property type="project" value="InterPro"/>
</dbReference>
<dbReference type="Proteomes" id="UP000019151">
    <property type="component" value="Chromosome"/>
</dbReference>
<keyword evidence="1" id="KW-0472">Membrane</keyword>
<dbReference type="InParanoid" id="W0REY6"/>
<feature type="transmembrane region" description="Helical" evidence="1">
    <location>
        <begin position="364"/>
        <end position="383"/>
    </location>
</feature>
<dbReference type="PANTHER" id="PTHR31303:SF1">
    <property type="entry name" value="CTP-DEPENDENT DIACYLGLYCEROL KINASE 1"/>
    <property type="match status" value="1"/>
</dbReference>
<keyword evidence="2" id="KW-0808">Transferase</keyword>
<organism evidence="2 3">
    <name type="scientific">Gemmatirosa kalamazoonensis</name>
    <dbReference type="NCBI Taxonomy" id="861299"/>
    <lineage>
        <taxon>Bacteria</taxon>
        <taxon>Pseudomonadati</taxon>
        <taxon>Gemmatimonadota</taxon>
        <taxon>Gemmatimonadia</taxon>
        <taxon>Gemmatimonadales</taxon>
        <taxon>Gemmatimonadaceae</taxon>
        <taxon>Gemmatirosa</taxon>
    </lineage>
</organism>
<keyword evidence="3" id="KW-1185">Reference proteome</keyword>
<evidence type="ECO:0000313" key="3">
    <source>
        <dbReference type="Proteomes" id="UP000019151"/>
    </source>
</evidence>
<feature type="transmembrane region" description="Helical" evidence="1">
    <location>
        <begin position="333"/>
        <end position="352"/>
    </location>
</feature>
<feature type="transmembrane region" description="Helical" evidence="1">
    <location>
        <begin position="255"/>
        <end position="272"/>
    </location>
</feature>
<dbReference type="InterPro" id="IPR037997">
    <property type="entry name" value="Dgk1-like"/>
</dbReference>
<dbReference type="AlphaFoldDB" id="W0REY6"/>
<feature type="transmembrane region" description="Helical" evidence="1">
    <location>
        <begin position="6"/>
        <end position="26"/>
    </location>
</feature>
<evidence type="ECO:0000313" key="2">
    <source>
        <dbReference type="EMBL" id="AHG89351.1"/>
    </source>
</evidence>
<dbReference type="GO" id="GO:0016779">
    <property type="term" value="F:nucleotidyltransferase activity"/>
    <property type="evidence" value="ECO:0007669"/>
    <property type="project" value="UniProtKB-KW"/>
</dbReference>
<feature type="transmembrane region" description="Helical" evidence="1">
    <location>
        <begin position="121"/>
        <end position="142"/>
    </location>
</feature>
<dbReference type="RefSeq" id="WP_025410854.1">
    <property type="nucleotide sequence ID" value="NZ_CP007128.1"/>
</dbReference>
<feature type="transmembrane region" description="Helical" evidence="1">
    <location>
        <begin position="187"/>
        <end position="206"/>
    </location>
</feature>
<feature type="transmembrane region" description="Helical" evidence="1">
    <location>
        <begin position="307"/>
        <end position="327"/>
    </location>
</feature>
<accession>W0REY6</accession>
<protein>
    <submittedName>
        <fullName evidence="2">Phosphatidate cytidylyltransferase</fullName>
    </submittedName>
</protein>
<proteinExistence type="predicted"/>
<name>W0REY6_9BACT</name>
<dbReference type="STRING" id="861299.J421_1814"/>
<dbReference type="PATRIC" id="fig|861299.3.peg.1845"/>
<sequence length="447" mass="48393">MIAAPAPWIGVGILVVALVAMLVVLRAVRARWAPHPEVMRKTAHVGLGLATLSFPWLFSDVWPVLLLGAVAVCTLLALRYVPALRTQVGGVVHGVDRASLGDLYFPVAATGLFVLARGDRILYTVPILTLAFADAVAALVGVRYGQHRFEGADGGKSAEGSIAFFLVAFLATHLPLLLFTTVGRAESVFIGLTFGVLVMLLEAVAWRGLDNLFIPFGGFLLLRASIALDAAALARRFAVTVALLVLVLGLRRRRTLTDSAMLAGVLVGYVAWSVGGWRWLVPPSVLLVAYTIAWPRHHQIRERPHDIIALFSVTSCGMLWLLLAVVLRRPDFYFPYTLVFAANLCFIGVTWWRDFRRSASRWRVVLATATVAWAVVLTPYVVVTGPAHSVLFDAVAGYAALVAGAIAFTLAVPDLQGRKNHEYPWARQALLGLGASAFGLVMTELGR</sequence>
<feature type="transmembrane region" description="Helical" evidence="1">
    <location>
        <begin position="226"/>
        <end position="248"/>
    </location>
</feature>
<dbReference type="eggNOG" id="COG0170">
    <property type="taxonomic scope" value="Bacteria"/>
</dbReference>
<feature type="transmembrane region" description="Helical" evidence="1">
    <location>
        <begin position="278"/>
        <end position="295"/>
    </location>
</feature>
<feature type="transmembrane region" description="Helical" evidence="1">
    <location>
        <begin position="395"/>
        <end position="413"/>
    </location>
</feature>
<keyword evidence="1" id="KW-0812">Transmembrane</keyword>